<comment type="caution">
    <text evidence="1">The sequence shown here is derived from an EMBL/GenBank/DDBJ whole genome shotgun (WGS) entry which is preliminary data.</text>
</comment>
<dbReference type="InterPro" id="IPR013783">
    <property type="entry name" value="Ig-like_fold"/>
</dbReference>
<dbReference type="InterPro" id="IPR036116">
    <property type="entry name" value="FN3_sf"/>
</dbReference>
<accession>X1VRB6</accession>
<name>X1VRB6_9ZZZZ</name>
<evidence type="ECO:0008006" key="2">
    <source>
        <dbReference type="Google" id="ProtNLM"/>
    </source>
</evidence>
<sequence>MRTNFLSCPVSVTGYNIYRQTYPDENYVLIENNFADTIYSDNSVSAGGAYSYYVKGVRSGGQEGNRSEIVTVQVPPFSSNFSRATGVNNARRILFEDDGISHLTWTNNLENMEMGEDVWYSMGTDYGSNWSVGR</sequence>
<feature type="non-terminal residue" evidence="1">
    <location>
        <position position="134"/>
    </location>
</feature>
<gene>
    <name evidence="1" type="ORF">S12H4_43955</name>
</gene>
<dbReference type="EMBL" id="BARW01027035">
    <property type="protein sequence ID" value="GAJ11995.1"/>
    <property type="molecule type" value="Genomic_DNA"/>
</dbReference>
<evidence type="ECO:0000313" key="1">
    <source>
        <dbReference type="EMBL" id="GAJ11995.1"/>
    </source>
</evidence>
<organism evidence="1">
    <name type="scientific">marine sediment metagenome</name>
    <dbReference type="NCBI Taxonomy" id="412755"/>
    <lineage>
        <taxon>unclassified sequences</taxon>
        <taxon>metagenomes</taxon>
        <taxon>ecological metagenomes</taxon>
    </lineage>
</organism>
<dbReference type="Gene3D" id="2.60.40.10">
    <property type="entry name" value="Immunoglobulins"/>
    <property type="match status" value="1"/>
</dbReference>
<dbReference type="AlphaFoldDB" id="X1VRB6"/>
<dbReference type="SUPFAM" id="SSF49265">
    <property type="entry name" value="Fibronectin type III"/>
    <property type="match status" value="1"/>
</dbReference>
<protein>
    <recommendedName>
        <fullName evidence="2">Fibronectin type-III domain-containing protein</fullName>
    </recommendedName>
</protein>
<reference evidence="1" key="1">
    <citation type="journal article" date="2014" name="Front. Microbiol.">
        <title>High frequency of phylogenetically diverse reductive dehalogenase-homologous genes in deep subseafloor sedimentary metagenomes.</title>
        <authorList>
            <person name="Kawai M."/>
            <person name="Futagami T."/>
            <person name="Toyoda A."/>
            <person name="Takaki Y."/>
            <person name="Nishi S."/>
            <person name="Hori S."/>
            <person name="Arai W."/>
            <person name="Tsubouchi T."/>
            <person name="Morono Y."/>
            <person name="Uchiyama I."/>
            <person name="Ito T."/>
            <person name="Fujiyama A."/>
            <person name="Inagaki F."/>
            <person name="Takami H."/>
        </authorList>
    </citation>
    <scope>NUCLEOTIDE SEQUENCE</scope>
    <source>
        <strain evidence="1">Expedition CK06-06</strain>
    </source>
</reference>
<proteinExistence type="predicted"/>